<dbReference type="InterPro" id="IPR001633">
    <property type="entry name" value="EAL_dom"/>
</dbReference>
<dbReference type="PROSITE" id="PS50113">
    <property type="entry name" value="PAC"/>
    <property type="match status" value="2"/>
</dbReference>
<dbReference type="Gene3D" id="3.30.450.20">
    <property type="entry name" value="PAS domain"/>
    <property type="match status" value="4"/>
</dbReference>
<dbReference type="SMART" id="SM00267">
    <property type="entry name" value="GGDEF"/>
    <property type="match status" value="1"/>
</dbReference>
<name>A0ABT3LAF0_9CYAN</name>
<dbReference type="PROSITE" id="PS50883">
    <property type="entry name" value="EAL"/>
    <property type="match status" value="1"/>
</dbReference>
<dbReference type="SUPFAM" id="SSF55785">
    <property type="entry name" value="PYP-like sensor domain (PAS domain)"/>
    <property type="match status" value="3"/>
</dbReference>
<dbReference type="InterPro" id="IPR001610">
    <property type="entry name" value="PAC"/>
</dbReference>
<dbReference type="Proteomes" id="UP001526426">
    <property type="component" value="Unassembled WGS sequence"/>
</dbReference>
<evidence type="ECO:0000259" key="4">
    <source>
        <dbReference type="PROSITE" id="PS50113"/>
    </source>
</evidence>
<comment type="caution">
    <text evidence="7">The sequence shown here is derived from an EMBL/GenBank/DDBJ whole genome shotgun (WGS) entry which is preliminary data.</text>
</comment>
<dbReference type="SUPFAM" id="SSF52172">
    <property type="entry name" value="CheY-like"/>
    <property type="match status" value="1"/>
</dbReference>
<dbReference type="SMART" id="SM00091">
    <property type="entry name" value="PAS"/>
    <property type="match status" value="3"/>
</dbReference>
<feature type="domain" description="Response regulatory" evidence="2">
    <location>
        <begin position="8"/>
        <end position="124"/>
    </location>
</feature>
<dbReference type="InterPro" id="IPR000014">
    <property type="entry name" value="PAS"/>
</dbReference>
<evidence type="ECO:0000256" key="1">
    <source>
        <dbReference type="PROSITE-ProRule" id="PRU00169"/>
    </source>
</evidence>
<dbReference type="Gene3D" id="3.30.70.270">
    <property type="match status" value="1"/>
</dbReference>
<dbReference type="SMART" id="SM00086">
    <property type="entry name" value="PAC"/>
    <property type="match status" value="3"/>
</dbReference>
<evidence type="ECO:0000259" key="2">
    <source>
        <dbReference type="PROSITE" id="PS50110"/>
    </source>
</evidence>
<dbReference type="InterPro" id="IPR000700">
    <property type="entry name" value="PAS-assoc_C"/>
</dbReference>
<reference evidence="7 8" key="1">
    <citation type="submission" date="2021-08" db="EMBL/GenBank/DDBJ databases">
        <title>Draft genome sequence of Spirulina subsalsa with high tolerance to salinity and hype-accumulation of phycocyanin.</title>
        <authorList>
            <person name="Pei H."/>
            <person name="Jiang L."/>
        </authorList>
    </citation>
    <scope>NUCLEOTIDE SEQUENCE [LARGE SCALE GENOMIC DNA]</scope>
    <source>
        <strain evidence="7 8">FACHB-351</strain>
    </source>
</reference>
<sequence>MATFSGINIFIIDDQPANLQVLSAVLQNSGFQVFVARDARTGINKIKKVKPDLILLDILMPEIDGFEACRELKSNPETQEIPVIFMTALAESVDKVKGLKLGAVDYITKPFQHDEILARINNHLKVYHLTQQLKEQNRALQAEIAKNRVQNSTIAASINAIALADLQGRLTYVNSAFLKMWGYEKASEVLGQAVDSFWQDSQVAQRVIMALICHRTWSGELTGKKHNHQLFNVQVVANLITDTEDQPLCFMAAFLDITPYQKAESALQETEECLQRIISTVANGIIIVNKEGKVLFVNPAAEQLLGRSSEKLLDTIWGVPMVAGNSTEIALYRPDNTLAIVDMRVVELPWDEETAYLASLTDITARKQTEERLKILSQACEQSPASIVITNAEGDIEYVNPKFERVTGYKAEEVMGKNPRILKSGFTSEEEYRMLWETISEGLEWHGEFQNKRKDGQLFWEKASISAIRDENDVITHFVAVKEDITAQKETAAILFHQAKYDALTDLPNRFLAHDRMHQAIAQAERKNKRVAVMFVDLDHFKNINDTLGHAMGDHLLMLAAQRLLDALRSGDTVARLGGDEFLIILPEIEQPFACKAIAQKILDILNQPFDLGGEEVCLSGSIGIAIYPDDALDISGLMSHADAAMYCAKQAGRNLFKFFTNSMNEAAQRRIRLENHLRHALANQELSVYYQPFIHLASGVVVGAEALMRWNSPELGMVRPDHFIPVAEESGLINPLGEWITTQACHAAMTWREITGYELWVAVNMSPRQFRDHGLVDTIGNALSDSGLPGHCLELEITERLLMEDVPGASEMIQELTRLELRLSIDDFGTGYSSLSYLKRFPFSVLKIDKSFITDIPHDPEAVSLVRTIIAMAHGLHLRVIAEGVETLQQLEFLYQEGCDYAQGYWFSPPLAGDRFQWYLTEQMFHQTDPLKTLQSHNLEHLMAISPSIQVRNRE</sequence>
<feature type="domain" description="GGDEF" evidence="6">
    <location>
        <begin position="529"/>
        <end position="662"/>
    </location>
</feature>
<dbReference type="PROSITE" id="PS50110">
    <property type="entry name" value="RESPONSE_REGULATORY"/>
    <property type="match status" value="1"/>
</dbReference>
<dbReference type="InterPro" id="IPR052155">
    <property type="entry name" value="Biofilm_reg_signaling"/>
</dbReference>
<proteinExistence type="predicted"/>
<dbReference type="SUPFAM" id="SSF55073">
    <property type="entry name" value="Nucleotide cyclase"/>
    <property type="match status" value="1"/>
</dbReference>
<feature type="domain" description="PAC" evidence="4">
    <location>
        <begin position="445"/>
        <end position="497"/>
    </location>
</feature>
<dbReference type="PIRSF" id="PIRSF005925">
    <property type="entry name" value="Dos"/>
    <property type="match status" value="1"/>
</dbReference>
<dbReference type="NCBIfam" id="TIGR00254">
    <property type="entry name" value="GGDEF"/>
    <property type="match status" value="1"/>
</dbReference>
<keyword evidence="1" id="KW-0597">Phosphoprotein</keyword>
<dbReference type="PANTHER" id="PTHR44757">
    <property type="entry name" value="DIGUANYLATE CYCLASE DGCP"/>
    <property type="match status" value="1"/>
</dbReference>
<accession>A0ABT3LAF0</accession>
<dbReference type="InterPro" id="IPR012226">
    <property type="entry name" value="Diguanyl_cyclase/Pdiesterase"/>
</dbReference>
<gene>
    <name evidence="7" type="ORF">K4A83_19615</name>
</gene>
<dbReference type="EMBL" id="JAIHOM010000139">
    <property type="protein sequence ID" value="MCW6038463.1"/>
    <property type="molecule type" value="Genomic_DNA"/>
</dbReference>
<keyword evidence="8" id="KW-1185">Reference proteome</keyword>
<dbReference type="InterPro" id="IPR035919">
    <property type="entry name" value="EAL_sf"/>
</dbReference>
<organism evidence="7 8">
    <name type="scientific">Spirulina subsalsa FACHB-351</name>
    <dbReference type="NCBI Taxonomy" id="234711"/>
    <lineage>
        <taxon>Bacteria</taxon>
        <taxon>Bacillati</taxon>
        <taxon>Cyanobacteriota</taxon>
        <taxon>Cyanophyceae</taxon>
        <taxon>Spirulinales</taxon>
        <taxon>Spirulinaceae</taxon>
        <taxon>Spirulina</taxon>
    </lineage>
</organism>
<dbReference type="NCBIfam" id="TIGR00229">
    <property type="entry name" value="sensory_box"/>
    <property type="match status" value="3"/>
</dbReference>
<feature type="domain" description="PAC" evidence="4">
    <location>
        <begin position="325"/>
        <end position="375"/>
    </location>
</feature>
<dbReference type="Pfam" id="PF00072">
    <property type="entry name" value="Response_reg"/>
    <property type="match status" value="1"/>
</dbReference>
<dbReference type="Pfam" id="PF13188">
    <property type="entry name" value="PAS_8"/>
    <property type="match status" value="1"/>
</dbReference>
<dbReference type="InterPro" id="IPR000160">
    <property type="entry name" value="GGDEF_dom"/>
</dbReference>
<dbReference type="PROSITE" id="PS50112">
    <property type="entry name" value="PAS"/>
    <property type="match status" value="2"/>
</dbReference>
<dbReference type="SMART" id="SM00448">
    <property type="entry name" value="REC"/>
    <property type="match status" value="1"/>
</dbReference>
<dbReference type="CDD" id="cd00130">
    <property type="entry name" value="PAS"/>
    <property type="match status" value="3"/>
</dbReference>
<dbReference type="RefSeq" id="WP_265266373.1">
    <property type="nucleotide sequence ID" value="NZ_JAIHOM010000139.1"/>
</dbReference>
<dbReference type="CDD" id="cd01948">
    <property type="entry name" value="EAL"/>
    <property type="match status" value="1"/>
</dbReference>
<feature type="domain" description="EAL" evidence="5">
    <location>
        <begin position="671"/>
        <end position="925"/>
    </location>
</feature>
<dbReference type="Gene3D" id="3.20.20.450">
    <property type="entry name" value="EAL domain"/>
    <property type="match status" value="1"/>
</dbReference>
<evidence type="ECO:0000259" key="5">
    <source>
        <dbReference type="PROSITE" id="PS50883"/>
    </source>
</evidence>
<protein>
    <submittedName>
        <fullName evidence="7">EAL domain-containing protein</fullName>
    </submittedName>
</protein>
<dbReference type="Pfam" id="PF00990">
    <property type="entry name" value="GGDEF"/>
    <property type="match status" value="1"/>
</dbReference>
<evidence type="ECO:0000259" key="6">
    <source>
        <dbReference type="PROSITE" id="PS50887"/>
    </source>
</evidence>
<dbReference type="CDD" id="cd01949">
    <property type="entry name" value="GGDEF"/>
    <property type="match status" value="1"/>
</dbReference>
<dbReference type="InterPro" id="IPR043128">
    <property type="entry name" value="Rev_trsase/Diguanyl_cyclase"/>
</dbReference>
<dbReference type="SUPFAM" id="SSF141868">
    <property type="entry name" value="EAL domain-like"/>
    <property type="match status" value="1"/>
</dbReference>
<feature type="domain" description="PAS" evidence="3">
    <location>
        <begin position="270"/>
        <end position="314"/>
    </location>
</feature>
<feature type="modified residue" description="4-aspartylphosphate" evidence="1">
    <location>
        <position position="57"/>
    </location>
</feature>
<dbReference type="InterPro" id="IPR001789">
    <property type="entry name" value="Sig_transdc_resp-reg_receiver"/>
</dbReference>
<dbReference type="PROSITE" id="PS50887">
    <property type="entry name" value="GGDEF"/>
    <property type="match status" value="1"/>
</dbReference>
<dbReference type="Pfam" id="PF13426">
    <property type="entry name" value="PAS_9"/>
    <property type="match status" value="2"/>
</dbReference>
<evidence type="ECO:0000313" key="7">
    <source>
        <dbReference type="EMBL" id="MCW6038463.1"/>
    </source>
</evidence>
<evidence type="ECO:0000313" key="8">
    <source>
        <dbReference type="Proteomes" id="UP001526426"/>
    </source>
</evidence>
<dbReference type="InterPro" id="IPR011006">
    <property type="entry name" value="CheY-like_superfamily"/>
</dbReference>
<dbReference type="CDD" id="cd19920">
    <property type="entry name" value="REC_PA4781-like"/>
    <property type="match status" value="1"/>
</dbReference>
<dbReference type="InterPro" id="IPR035965">
    <property type="entry name" value="PAS-like_dom_sf"/>
</dbReference>
<dbReference type="PANTHER" id="PTHR44757:SF2">
    <property type="entry name" value="BIOFILM ARCHITECTURE MAINTENANCE PROTEIN MBAA"/>
    <property type="match status" value="1"/>
</dbReference>
<evidence type="ECO:0000259" key="3">
    <source>
        <dbReference type="PROSITE" id="PS50112"/>
    </source>
</evidence>
<dbReference type="InterPro" id="IPR029787">
    <property type="entry name" value="Nucleotide_cyclase"/>
</dbReference>
<dbReference type="Pfam" id="PF00563">
    <property type="entry name" value="EAL"/>
    <property type="match status" value="1"/>
</dbReference>
<dbReference type="Gene3D" id="3.40.50.2300">
    <property type="match status" value="1"/>
</dbReference>
<feature type="domain" description="PAS" evidence="3">
    <location>
        <begin position="372"/>
        <end position="446"/>
    </location>
</feature>
<dbReference type="SMART" id="SM00052">
    <property type="entry name" value="EAL"/>
    <property type="match status" value="1"/>
</dbReference>